<keyword evidence="4" id="KW-0862">Zinc</keyword>
<dbReference type="InterPro" id="IPR036236">
    <property type="entry name" value="Znf_C2H2_sf"/>
</dbReference>
<dbReference type="Gene3D" id="3.30.160.60">
    <property type="entry name" value="Classic Zinc Finger"/>
    <property type="match status" value="2"/>
</dbReference>
<dbReference type="InterPro" id="IPR013087">
    <property type="entry name" value="Znf_C2H2_type"/>
</dbReference>
<organism evidence="8 9">
    <name type="scientific">Amanita thiersii Skay4041</name>
    <dbReference type="NCBI Taxonomy" id="703135"/>
    <lineage>
        <taxon>Eukaryota</taxon>
        <taxon>Fungi</taxon>
        <taxon>Dikarya</taxon>
        <taxon>Basidiomycota</taxon>
        <taxon>Agaricomycotina</taxon>
        <taxon>Agaricomycetes</taxon>
        <taxon>Agaricomycetidae</taxon>
        <taxon>Agaricales</taxon>
        <taxon>Pluteineae</taxon>
        <taxon>Amanitaceae</taxon>
        <taxon>Amanita</taxon>
    </lineage>
</organism>
<dbReference type="GO" id="GO:0000978">
    <property type="term" value="F:RNA polymerase II cis-regulatory region sequence-specific DNA binding"/>
    <property type="evidence" value="ECO:0007669"/>
    <property type="project" value="TreeGrafter"/>
</dbReference>
<dbReference type="PANTHER" id="PTHR23235:SF120">
    <property type="entry name" value="KRUPPEL-LIKE FACTOR 15"/>
    <property type="match status" value="1"/>
</dbReference>
<dbReference type="PANTHER" id="PTHR23235">
    <property type="entry name" value="KRUEPPEL-LIKE TRANSCRIPTION FACTOR"/>
    <property type="match status" value="1"/>
</dbReference>
<evidence type="ECO:0000256" key="1">
    <source>
        <dbReference type="ARBA" id="ARBA00022723"/>
    </source>
</evidence>
<dbReference type="AlphaFoldDB" id="A0A2A9NIA2"/>
<dbReference type="PROSITE" id="PS00028">
    <property type="entry name" value="ZINC_FINGER_C2H2_1"/>
    <property type="match status" value="2"/>
</dbReference>
<feature type="domain" description="C2H2-type" evidence="7">
    <location>
        <begin position="336"/>
        <end position="365"/>
    </location>
</feature>
<dbReference type="PROSITE" id="PS50157">
    <property type="entry name" value="ZINC_FINGER_C2H2_2"/>
    <property type="match status" value="2"/>
</dbReference>
<dbReference type="STRING" id="703135.A0A2A9NIA2"/>
<proteinExistence type="predicted"/>
<keyword evidence="3 5" id="KW-0863">Zinc-finger</keyword>
<dbReference type="OrthoDB" id="6365676at2759"/>
<evidence type="ECO:0000256" key="5">
    <source>
        <dbReference type="PROSITE-ProRule" id="PRU00042"/>
    </source>
</evidence>
<evidence type="ECO:0000256" key="4">
    <source>
        <dbReference type="ARBA" id="ARBA00022833"/>
    </source>
</evidence>
<evidence type="ECO:0000259" key="7">
    <source>
        <dbReference type="PROSITE" id="PS50157"/>
    </source>
</evidence>
<dbReference type="SUPFAM" id="SSF57667">
    <property type="entry name" value="beta-beta-alpha zinc fingers"/>
    <property type="match status" value="1"/>
</dbReference>
<reference evidence="8 9" key="1">
    <citation type="submission" date="2014-02" db="EMBL/GenBank/DDBJ databases">
        <title>Transposable element dynamics among asymbiotic and ectomycorrhizal Amanita fungi.</title>
        <authorList>
            <consortium name="DOE Joint Genome Institute"/>
            <person name="Hess J."/>
            <person name="Skrede I."/>
            <person name="Wolfe B."/>
            <person name="LaButti K."/>
            <person name="Ohm R.A."/>
            <person name="Grigoriev I.V."/>
            <person name="Pringle A."/>
        </authorList>
    </citation>
    <scope>NUCLEOTIDE SEQUENCE [LARGE SCALE GENOMIC DNA]</scope>
    <source>
        <strain evidence="8 9">SKay4041</strain>
    </source>
</reference>
<sequence length="373" mass="40732">MTAAAAQQDTPIYDTHSQAAAAAAAAANSNSDNSRHSEFEGVWSNSGASALQCPDSVIASADDLDAEGDADEELTNGLEGPSARLRCLQGREGDSAWCAPPADVDGTNALVHDSNSRPYTDEYGESEIDSLEDDDGYDENDDEFFPSPPQRRAYRQCQREGGQHKQRTSNRYPTYSSSHTTSSSSEYSSLSIAEGSSFQRTENTPHRPTYQTRRYHSSSASTPVTFLTLASGAESSSTATSTPTPATPSRRRSRAATSSLPIPVPVPHLTKKSRGRRVPTVSSLEDMNSGIGRRKGGHGKGARMYLCEVEGCGKCFARGEHLKRHVRSIHTYEKPHQCPYPQCGKFFSRHDNLGQHMRVHKDFVPSKDMIKQK</sequence>
<dbReference type="SMART" id="SM00355">
    <property type="entry name" value="ZnF_C2H2"/>
    <property type="match status" value="2"/>
</dbReference>
<evidence type="ECO:0000256" key="2">
    <source>
        <dbReference type="ARBA" id="ARBA00022737"/>
    </source>
</evidence>
<evidence type="ECO:0000256" key="6">
    <source>
        <dbReference type="SAM" id="MobiDB-lite"/>
    </source>
</evidence>
<dbReference type="Pfam" id="PF00096">
    <property type="entry name" value="zf-C2H2"/>
    <property type="match status" value="2"/>
</dbReference>
<keyword evidence="1" id="KW-0479">Metal-binding</keyword>
<dbReference type="Proteomes" id="UP000242287">
    <property type="component" value="Unassembled WGS sequence"/>
</dbReference>
<feature type="compositionally biased region" description="Acidic residues" evidence="6">
    <location>
        <begin position="122"/>
        <end position="144"/>
    </location>
</feature>
<keyword evidence="2" id="KW-0677">Repeat</keyword>
<feature type="domain" description="C2H2-type" evidence="7">
    <location>
        <begin position="305"/>
        <end position="335"/>
    </location>
</feature>
<feature type="compositionally biased region" description="Low complexity" evidence="6">
    <location>
        <begin position="176"/>
        <end position="197"/>
    </location>
</feature>
<feature type="compositionally biased region" description="Low complexity" evidence="6">
    <location>
        <begin position="235"/>
        <end position="248"/>
    </location>
</feature>
<evidence type="ECO:0000256" key="3">
    <source>
        <dbReference type="ARBA" id="ARBA00022771"/>
    </source>
</evidence>
<evidence type="ECO:0000313" key="9">
    <source>
        <dbReference type="Proteomes" id="UP000242287"/>
    </source>
</evidence>
<dbReference type="FunFam" id="3.30.160.60:FF:000100">
    <property type="entry name" value="Zinc finger 45-like"/>
    <property type="match status" value="1"/>
</dbReference>
<feature type="region of interest" description="Disordered" evidence="6">
    <location>
        <begin position="24"/>
        <end position="47"/>
    </location>
</feature>
<keyword evidence="9" id="KW-1185">Reference proteome</keyword>
<name>A0A2A9NIA2_9AGAR</name>
<dbReference type="FunFam" id="3.30.160.60:FF:000125">
    <property type="entry name" value="Putative zinc finger protein 143"/>
    <property type="match status" value="1"/>
</dbReference>
<accession>A0A2A9NIA2</accession>
<dbReference type="GO" id="GO:0008270">
    <property type="term" value="F:zinc ion binding"/>
    <property type="evidence" value="ECO:0007669"/>
    <property type="project" value="UniProtKB-KW"/>
</dbReference>
<dbReference type="EMBL" id="KZ302041">
    <property type="protein sequence ID" value="PFH49064.1"/>
    <property type="molecule type" value="Genomic_DNA"/>
</dbReference>
<feature type="region of interest" description="Disordered" evidence="6">
    <location>
        <begin position="98"/>
        <end position="299"/>
    </location>
</feature>
<protein>
    <recommendedName>
        <fullName evidence="7">C2H2-type domain-containing protein</fullName>
    </recommendedName>
</protein>
<evidence type="ECO:0000313" key="8">
    <source>
        <dbReference type="EMBL" id="PFH49064.1"/>
    </source>
</evidence>
<gene>
    <name evidence="8" type="ORF">AMATHDRAFT_64004</name>
</gene>
<feature type="compositionally biased region" description="Polar residues" evidence="6">
    <location>
        <begin position="209"/>
        <end position="225"/>
    </location>
</feature>
<dbReference type="GO" id="GO:0000981">
    <property type="term" value="F:DNA-binding transcription factor activity, RNA polymerase II-specific"/>
    <property type="evidence" value="ECO:0007669"/>
    <property type="project" value="UniProtKB-ARBA"/>
</dbReference>